<gene>
    <name evidence="5" type="primary">menC</name>
    <name evidence="7" type="ORF">FHE74_06280</name>
</gene>
<comment type="cofactor">
    <cofactor evidence="5">
        <name>a divalent metal cation</name>
        <dbReference type="ChEBI" id="CHEBI:60240"/>
    </cofactor>
</comment>
<dbReference type="InterPro" id="IPR010196">
    <property type="entry name" value="OSB_synthase_MenC1"/>
</dbReference>
<dbReference type="EMBL" id="VDHJ01000008">
    <property type="protein sequence ID" value="TNL97276.1"/>
    <property type="molecule type" value="Genomic_DNA"/>
</dbReference>
<feature type="binding site" evidence="5">
    <location>
        <position position="161"/>
    </location>
    <ligand>
        <name>Mg(2+)</name>
        <dbReference type="ChEBI" id="CHEBI:18420"/>
    </ligand>
</feature>
<dbReference type="InterPro" id="IPR029065">
    <property type="entry name" value="Enolase_C-like"/>
</dbReference>
<dbReference type="SUPFAM" id="SSF51604">
    <property type="entry name" value="Enolase C-terminal domain-like"/>
    <property type="match status" value="1"/>
</dbReference>
<dbReference type="OrthoDB" id="3725747at2"/>
<dbReference type="Pfam" id="PF18374">
    <property type="entry name" value="Enolase_like_N"/>
    <property type="match status" value="1"/>
</dbReference>
<evidence type="ECO:0000256" key="1">
    <source>
        <dbReference type="ARBA" id="ARBA00022428"/>
    </source>
</evidence>
<dbReference type="UniPathway" id="UPA00079"/>
<dbReference type="AlphaFoldDB" id="A0A5C4U3D9"/>
<dbReference type="Gene3D" id="3.20.20.120">
    <property type="entry name" value="Enolase-like C-terminal domain"/>
    <property type="match status" value="1"/>
</dbReference>
<protein>
    <recommendedName>
        <fullName evidence="5">o-succinylbenzoate synthase</fullName>
        <shortName evidence="5">OSB synthase</shortName>
        <shortName evidence="5">OSBS</shortName>
        <ecNumber evidence="5">4.2.1.113</ecNumber>
    </recommendedName>
    <alternativeName>
        <fullName evidence="5">4-(2'-carboxyphenyl)-4-oxybutyric acid synthase</fullName>
    </alternativeName>
    <alternativeName>
        <fullName evidence="5">o-succinylbenzoic acid synthase</fullName>
    </alternativeName>
</protein>
<proteinExistence type="inferred from homology"/>
<dbReference type="InterPro" id="IPR036849">
    <property type="entry name" value="Enolase-like_C_sf"/>
</dbReference>
<comment type="pathway">
    <text evidence="5">Quinol/quinone metabolism; menaquinone biosynthesis.</text>
</comment>
<evidence type="ECO:0000256" key="4">
    <source>
        <dbReference type="ARBA" id="ARBA00023239"/>
    </source>
</evidence>
<dbReference type="UniPathway" id="UPA01057">
    <property type="reaction ID" value="UER00165"/>
</dbReference>
<dbReference type="SMART" id="SM00922">
    <property type="entry name" value="MR_MLE"/>
    <property type="match status" value="1"/>
</dbReference>
<evidence type="ECO:0000259" key="6">
    <source>
        <dbReference type="SMART" id="SM00922"/>
    </source>
</evidence>
<feature type="domain" description="Mandelate racemase/muconate lactonizing enzyme C-terminal" evidence="6">
    <location>
        <begin position="88"/>
        <end position="180"/>
    </location>
</feature>
<evidence type="ECO:0000256" key="5">
    <source>
        <dbReference type="HAMAP-Rule" id="MF_00470"/>
    </source>
</evidence>
<dbReference type="CDD" id="cd03320">
    <property type="entry name" value="OSBS"/>
    <property type="match status" value="1"/>
</dbReference>
<keyword evidence="1 5" id="KW-0474">Menaquinone biosynthesis</keyword>
<evidence type="ECO:0000256" key="2">
    <source>
        <dbReference type="ARBA" id="ARBA00022723"/>
    </source>
</evidence>
<dbReference type="HAMAP" id="MF_00470">
    <property type="entry name" value="MenC_1"/>
    <property type="match status" value="1"/>
</dbReference>
<reference evidence="7 8" key="1">
    <citation type="submission" date="2019-06" db="EMBL/GenBank/DDBJ databases">
        <authorList>
            <person name="Li J."/>
        </authorList>
    </citation>
    <scope>NUCLEOTIDE SEQUENCE [LARGE SCALE GENOMIC DNA]</scope>
    <source>
        <strain evidence="7 8">LMG 28165</strain>
    </source>
</reference>
<keyword evidence="8" id="KW-1185">Reference proteome</keyword>
<dbReference type="SFLD" id="SFLDS00001">
    <property type="entry name" value="Enolase"/>
    <property type="match status" value="1"/>
</dbReference>
<dbReference type="SFLD" id="SFLDG00180">
    <property type="entry name" value="muconate_cycloisomerase"/>
    <property type="match status" value="1"/>
</dbReference>
<accession>A0A5C4U3D9</accession>
<feature type="active site" description="Proton donor" evidence="5">
    <location>
        <position position="107"/>
    </location>
</feature>
<dbReference type="GO" id="GO:0043748">
    <property type="term" value="F:O-succinylbenzoate synthase activity"/>
    <property type="evidence" value="ECO:0007669"/>
    <property type="project" value="UniProtKB-EC"/>
</dbReference>
<evidence type="ECO:0000313" key="8">
    <source>
        <dbReference type="Proteomes" id="UP000312032"/>
    </source>
</evidence>
<keyword evidence="4 5" id="KW-0456">Lyase</keyword>
<dbReference type="NCBIfam" id="NF002782">
    <property type="entry name" value="PRK02901.1"/>
    <property type="match status" value="1"/>
</dbReference>
<dbReference type="PANTHER" id="PTHR48073:SF2">
    <property type="entry name" value="O-SUCCINYLBENZOATE SYNTHASE"/>
    <property type="match status" value="1"/>
</dbReference>
<comment type="caution">
    <text evidence="7">The sequence shown here is derived from an EMBL/GenBank/DDBJ whole genome shotgun (WGS) entry which is preliminary data.</text>
</comment>
<dbReference type="Pfam" id="PF13378">
    <property type="entry name" value="MR_MLE_C"/>
    <property type="match status" value="1"/>
</dbReference>
<keyword evidence="2 5" id="KW-0479">Metal-binding</keyword>
<comment type="catalytic activity">
    <reaction evidence="5">
        <text>(1R,6R)-6-hydroxy-2-succinyl-cyclohexa-2,4-diene-1-carboxylate = 2-succinylbenzoate + H2O</text>
        <dbReference type="Rhea" id="RHEA:10196"/>
        <dbReference type="ChEBI" id="CHEBI:15377"/>
        <dbReference type="ChEBI" id="CHEBI:18325"/>
        <dbReference type="ChEBI" id="CHEBI:58689"/>
        <dbReference type="EC" id="4.2.1.113"/>
    </reaction>
</comment>
<dbReference type="RefSeq" id="WP_139465658.1">
    <property type="nucleotide sequence ID" value="NZ_VDHJ01000008.1"/>
</dbReference>
<evidence type="ECO:0000256" key="3">
    <source>
        <dbReference type="ARBA" id="ARBA00022842"/>
    </source>
</evidence>
<sequence>MVPAVEEIIERAHVVALPMAVRFRGVDTREAVLIEGPRGWGEFAPFEDYSPREAAAWLRSGIEAAWEGFPDPVRSSVEVNGTIPAVPAEKVAEVAARFPGCQTFKVKVAEKGQTLADDIARVAALREAVPNAIVRVDANRGWNVDEAVEAAKALGPLDYLEQPCHSAEELAQVRMQLQRAGIFCRVAADESIRRSEDPYRVAELRAADVAVVKVAPLGGVRRTLQLASDLNARHMDITVASALDTAVGLNAGLAAVAALGSVEDDEGIDVHPNPAGLATQALFVEDVCEPRQIVDGHLDVTPQAPDPARLEDLSAEAGRREAWLERLRAAYAYL</sequence>
<dbReference type="GO" id="GO:0009234">
    <property type="term" value="P:menaquinone biosynthetic process"/>
    <property type="evidence" value="ECO:0007669"/>
    <property type="project" value="UniProtKB-UniRule"/>
</dbReference>
<feature type="binding site" evidence="5">
    <location>
        <position position="189"/>
    </location>
    <ligand>
        <name>Mg(2+)</name>
        <dbReference type="ChEBI" id="CHEBI:18420"/>
    </ligand>
</feature>
<dbReference type="Proteomes" id="UP000312032">
    <property type="component" value="Unassembled WGS sequence"/>
</dbReference>
<name>A0A5C4U3D9_9CORY</name>
<comment type="function">
    <text evidence="5">Converts 2-succinyl-6-hydroxy-2,4-cyclohexadiene-1-carboxylate (SHCHC) to 2-succinylbenzoate (OSB).</text>
</comment>
<dbReference type="SFLD" id="SFLDF00009">
    <property type="entry name" value="o-succinylbenzoate_synthase"/>
    <property type="match status" value="1"/>
</dbReference>
<feature type="active site" description="Proton acceptor" evidence="5">
    <location>
        <position position="213"/>
    </location>
</feature>
<comment type="pathway">
    <text evidence="5">Quinol/quinone metabolism; 1,4-dihydroxy-2-naphthoate biosynthesis; 1,4-dihydroxy-2-naphthoate from chorismate: step 4/7.</text>
</comment>
<keyword evidence="3 5" id="KW-0460">Magnesium</keyword>
<dbReference type="PANTHER" id="PTHR48073">
    <property type="entry name" value="O-SUCCINYLBENZOATE SYNTHASE-RELATED"/>
    <property type="match status" value="1"/>
</dbReference>
<dbReference type="InterPro" id="IPR013342">
    <property type="entry name" value="Mandelate_racemase_C"/>
</dbReference>
<feature type="binding site" evidence="5">
    <location>
        <position position="137"/>
    </location>
    <ligand>
        <name>Mg(2+)</name>
        <dbReference type="ChEBI" id="CHEBI:18420"/>
    </ligand>
</feature>
<dbReference type="EC" id="4.2.1.113" evidence="5"/>
<organism evidence="7 8">
    <name type="scientific">Corynebacterium tapiri</name>
    <dbReference type="NCBI Taxonomy" id="1448266"/>
    <lineage>
        <taxon>Bacteria</taxon>
        <taxon>Bacillati</taxon>
        <taxon>Actinomycetota</taxon>
        <taxon>Actinomycetes</taxon>
        <taxon>Mycobacteriales</taxon>
        <taxon>Corynebacteriaceae</taxon>
        <taxon>Corynebacterium</taxon>
    </lineage>
</organism>
<evidence type="ECO:0000313" key="7">
    <source>
        <dbReference type="EMBL" id="TNL97276.1"/>
    </source>
</evidence>
<dbReference type="GO" id="GO:0000287">
    <property type="term" value="F:magnesium ion binding"/>
    <property type="evidence" value="ECO:0007669"/>
    <property type="project" value="UniProtKB-UniRule"/>
</dbReference>
<comment type="similarity">
    <text evidence="5">Belongs to the mandelate racemase/muconate lactonizing enzyme family. MenC type 1 subfamily.</text>
</comment>